<gene>
    <name evidence="2" type="ORF">S06H3_37726</name>
</gene>
<name>X1P4C0_9ZZZZ</name>
<reference evidence="2" key="1">
    <citation type="journal article" date="2014" name="Front. Microbiol.">
        <title>High frequency of phylogenetically diverse reductive dehalogenase-homologous genes in deep subseafloor sedimentary metagenomes.</title>
        <authorList>
            <person name="Kawai M."/>
            <person name="Futagami T."/>
            <person name="Toyoda A."/>
            <person name="Takaki Y."/>
            <person name="Nishi S."/>
            <person name="Hori S."/>
            <person name="Arai W."/>
            <person name="Tsubouchi T."/>
            <person name="Morono Y."/>
            <person name="Uchiyama I."/>
            <person name="Ito T."/>
            <person name="Fujiyama A."/>
            <person name="Inagaki F."/>
            <person name="Takami H."/>
        </authorList>
    </citation>
    <scope>NUCLEOTIDE SEQUENCE</scope>
    <source>
        <strain evidence="2">Expedition CK06-06</strain>
    </source>
</reference>
<accession>X1P4C0</accession>
<evidence type="ECO:0000256" key="1">
    <source>
        <dbReference type="SAM" id="MobiDB-lite"/>
    </source>
</evidence>
<comment type="caution">
    <text evidence="2">The sequence shown here is derived from an EMBL/GenBank/DDBJ whole genome shotgun (WGS) entry which is preliminary data.</text>
</comment>
<sequence length="127" mass="14395">MSEKKKMVCPIPEILKFKGIRKVALERVWERVEKAEKEGKVLMTSDFGPMLKEEWVKLKKQAVKAKKLHDACLAEARSVMQSKTKSDIEKKLDSLISADKDELKKLGIETPTKKATKKATKKPTVEG</sequence>
<protein>
    <submittedName>
        <fullName evidence="2">Uncharacterized protein</fullName>
    </submittedName>
</protein>
<dbReference type="EMBL" id="BARV01022944">
    <property type="protein sequence ID" value="GAI25764.1"/>
    <property type="molecule type" value="Genomic_DNA"/>
</dbReference>
<evidence type="ECO:0000313" key="2">
    <source>
        <dbReference type="EMBL" id="GAI25764.1"/>
    </source>
</evidence>
<proteinExistence type="predicted"/>
<organism evidence="2">
    <name type="scientific">marine sediment metagenome</name>
    <dbReference type="NCBI Taxonomy" id="412755"/>
    <lineage>
        <taxon>unclassified sequences</taxon>
        <taxon>metagenomes</taxon>
        <taxon>ecological metagenomes</taxon>
    </lineage>
</organism>
<feature type="region of interest" description="Disordered" evidence="1">
    <location>
        <begin position="108"/>
        <end position="127"/>
    </location>
</feature>
<dbReference type="AlphaFoldDB" id="X1P4C0"/>